<dbReference type="Pfam" id="PF13508">
    <property type="entry name" value="Acetyltransf_7"/>
    <property type="match status" value="1"/>
</dbReference>
<protein>
    <submittedName>
        <fullName evidence="2">N-acetyltransferase</fullName>
    </submittedName>
</protein>
<sequence>MIIRTVRQADYSPISDLLMTTFSKSQNGYGGEAALVERIRKDPTYKRRFEIVADQAGRLVGYGLLSNVIIENENQSKTGLCLAPMAVIASHQRQGIGKQILTELEHRAALAKFPFISVLGWPDYYGKLGYQRASQFGINPPFPAPDDTYMIKAIIPDGLSGVQGTVHYLRAFGM</sequence>
<evidence type="ECO:0000313" key="2">
    <source>
        <dbReference type="EMBL" id="TLQ20752.1"/>
    </source>
</evidence>
<comment type="caution">
    <text evidence="2">The sequence shown here is derived from an EMBL/GenBank/DDBJ whole genome shotgun (WGS) entry which is preliminary data.</text>
</comment>
<dbReference type="AlphaFoldDB" id="A0A5R9CYA1"/>
<dbReference type="InterPro" id="IPR016181">
    <property type="entry name" value="Acyl_CoA_acyltransferase"/>
</dbReference>
<name>A0A5R9CYA1_9LACO</name>
<dbReference type="OrthoDB" id="9797178at2"/>
<reference evidence="2 3" key="1">
    <citation type="submission" date="2019-05" db="EMBL/GenBank/DDBJ databases">
        <title>The metagenome of a microbial culture collection derived from dairy environment covers the genomic content of the human microbiome.</title>
        <authorList>
            <person name="Roder T."/>
            <person name="Wuthrich D."/>
            <person name="Sattari Z."/>
            <person name="Von Ah U."/>
            <person name="Bar C."/>
            <person name="Ronchi F."/>
            <person name="Macpherson A.J."/>
            <person name="Ganal-Vonarburg S.C."/>
            <person name="Bruggmann R."/>
            <person name="Vergeres G."/>
        </authorList>
    </citation>
    <scope>NUCLEOTIDE SEQUENCE [LARGE SCALE GENOMIC DNA]</scope>
    <source>
        <strain evidence="2 3">FAM 1079</strain>
    </source>
</reference>
<dbReference type="Proteomes" id="UP000305100">
    <property type="component" value="Unassembled WGS sequence"/>
</dbReference>
<gene>
    <name evidence="2" type="ORF">FEZ41_01655</name>
</gene>
<proteinExistence type="predicted"/>
<feature type="domain" description="N-acetyltransferase" evidence="1">
    <location>
        <begin position="1"/>
        <end position="155"/>
    </location>
</feature>
<dbReference type="SUPFAM" id="SSF55729">
    <property type="entry name" value="Acyl-CoA N-acyltransferases (Nat)"/>
    <property type="match status" value="1"/>
</dbReference>
<dbReference type="InterPro" id="IPR000182">
    <property type="entry name" value="GNAT_dom"/>
</dbReference>
<evidence type="ECO:0000313" key="3">
    <source>
        <dbReference type="Proteomes" id="UP000305100"/>
    </source>
</evidence>
<evidence type="ECO:0000259" key="1">
    <source>
        <dbReference type="PROSITE" id="PS51186"/>
    </source>
</evidence>
<dbReference type="RefSeq" id="WP_054732263.1">
    <property type="nucleotide sequence ID" value="NZ_VBSX01000003.1"/>
</dbReference>
<dbReference type="GO" id="GO:0016747">
    <property type="term" value="F:acyltransferase activity, transferring groups other than amino-acyl groups"/>
    <property type="evidence" value="ECO:0007669"/>
    <property type="project" value="InterPro"/>
</dbReference>
<dbReference type="EMBL" id="VBSX01000003">
    <property type="protein sequence ID" value="TLQ20752.1"/>
    <property type="molecule type" value="Genomic_DNA"/>
</dbReference>
<dbReference type="CDD" id="cd04301">
    <property type="entry name" value="NAT_SF"/>
    <property type="match status" value="1"/>
</dbReference>
<dbReference type="Gene3D" id="3.40.630.30">
    <property type="match status" value="1"/>
</dbReference>
<dbReference type="PROSITE" id="PS51186">
    <property type="entry name" value="GNAT"/>
    <property type="match status" value="1"/>
</dbReference>
<accession>A0A5R9CYA1</accession>
<organism evidence="2 3">
    <name type="scientific">Lentilactobacillus parafarraginis</name>
    <dbReference type="NCBI Taxonomy" id="390842"/>
    <lineage>
        <taxon>Bacteria</taxon>
        <taxon>Bacillati</taxon>
        <taxon>Bacillota</taxon>
        <taxon>Bacilli</taxon>
        <taxon>Lactobacillales</taxon>
        <taxon>Lactobacillaceae</taxon>
        <taxon>Lentilactobacillus</taxon>
    </lineage>
</organism>
<keyword evidence="2" id="KW-0808">Transferase</keyword>